<evidence type="ECO:0000313" key="3">
    <source>
        <dbReference type="Proteomes" id="UP000003973"/>
    </source>
</evidence>
<sequence>MTEQEWLEKRKSGITGTGASAIMGYGYLNNVEYWELKTGKRGEPDLSGNPLVQYGQQAERHLISLFALDYPEYDVVHKDFDLRVHPQHPFLLGSLDGELTEKTTGRKGILEIKTATIMNHAQWDKWEGGIPMNYFYQVLHYLLVTGYEFVVLKAQLKSNRTETRHYRFDRSEVREQIDELLKNELEFWQFVRKDIRPALKLPRI</sequence>
<protein>
    <submittedName>
        <fullName evidence="2">Phage-type endonuclease</fullName>
    </submittedName>
</protein>
<dbReference type="PANTHER" id="PTHR46609:SF6">
    <property type="entry name" value="EXONUCLEASE, PHAGE-TYPE_RECB, C-TERMINAL DOMAIN-CONTAINING PROTEIN-RELATED"/>
    <property type="match status" value="1"/>
</dbReference>
<evidence type="ECO:0000313" key="2">
    <source>
        <dbReference type="EMBL" id="EQM95165.1"/>
    </source>
</evidence>
<dbReference type="SUPFAM" id="SSF52980">
    <property type="entry name" value="Restriction endonuclease-like"/>
    <property type="match status" value="1"/>
</dbReference>
<keyword evidence="2" id="KW-0378">Hydrolase</keyword>
<dbReference type="InterPro" id="IPR019080">
    <property type="entry name" value="YqaJ_viral_recombinase"/>
</dbReference>
<dbReference type="PANTHER" id="PTHR46609">
    <property type="entry name" value="EXONUCLEASE, PHAGE-TYPE/RECB, C-TERMINAL DOMAIN-CONTAINING PROTEIN"/>
    <property type="match status" value="1"/>
</dbReference>
<dbReference type="EMBL" id="ACDP02000023">
    <property type="protein sequence ID" value="EQM95165.1"/>
    <property type="molecule type" value="Genomic_DNA"/>
</dbReference>
<dbReference type="RefSeq" id="WP_020995101.1">
    <property type="nucleotide sequence ID" value="NZ_CABMNL010000001.1"/>
</dbReference>
<organism evidence="2 3">
    <name type="scientific">Oxalobacter paraformigenes</name>
    <dbReference type="NCBI Taxonomy" id="556268"/>
    <lineage>
        <taxon>Bacteria</taxon>
        <taxon>Pseudomonadati</taxon>
        <taxon>Pseudomonadota</taxon>
        <taxon>Betaproteobacteria</taxon>
        <taxon>Burkholderiales</taxon>
        <taxon>Oxalobacteraceae</taxon>
        <taxon>Oxalobacter</taxon>
    </lineage>
</organism>
<dbReference type="InterPro" id="IPR011335">
    <property type="entry name" value="Restrct_endonuc-II-like"/>
</dbReference>
<keyword evidence="3" id="KW-1185">Reference proteome</keyword>
<keyword evidence="2" id="KW-0540">Nuclease</keyword>
<dbReference type="Proteomes" id="UP000003973">
    <property type="component" value="Unassembled WGS sequence"/>
</dbReference>
<proteinExistence type="predicted"/>
<accession>T5LQE8</accession>
<keyword evidence="2" id="KW-0255">Endonuclease</keyword>
<dbReference type="AlphaFoldDB" id="T5LQE8"/>
<dbReference type="eggNOG" id="COG5377">
    <property type="taxonomic scope" value="Bacteria"/>
</dbReference>
<comment type="caution">
    <text evidence="2">The sequence shown here is derived from an EMBL/GenBank/DDBJ whole genome shotgun (WGS) entry which is preliminary data.</text>
</comment>
<dbReference type="InterPro" id="IPR051703">
    <property type="entry name" value="NF-kappa-B_Signaling_Reg"/>
</dbReference>
<dbReference type="InterPro" id="IPR011604">
    <property type="entry name" value="PDDEXK-like_dom_sf"/>
</dbReference>
<feature type="domain" description="YqaJ viral recombinase" evidence="1">
    <location>
        <begin position="5"/>
        <end position="148"/>
    </location>
</feature>
<name>T5LQE8_9BURK</name>
<dbReference type="HOGENOM" id="CLU_049574_2_0_4"/>
<dbReference type="Pfam" id="PF09588">
    <property type="entry name" value="YqaJ"/>
    <property type="match status" value="1"/>
</dbReference>
<reference evidence="2" key="1">
    <citation type="submission" date="2011-10" db="EMBL/GenBank/DDBJ databases">
        <title>The Genome Sequence of Oxalobacter formigenes HOxBLS.</title>
        <authorList>
            <consortium name="The Broad Institute Genome Sequencing Platform"/>
            <person name="Earl A."/>
            <person name="Ward D."/>
            <person name="Feldgarden M."/>
            <person name="Gevers D."/>
            <person name="Allison M.J."/>
            <person name="Humphrey S."/>
            <person name="Young S.K."/>
            <person name="Zeng Q."/>
            <person name="Gargeya S."/>
            <person name="Fitzgerald M."/>
            <person name="Haas B."/>
            <person name="Abouelleil A."/>
            <person name="Alvarado L."/>
            <person name="Arachchi H.M."/>
            <person name="Berlin A."/>
            <person name="Brown A."/>
            <person name="Chapman S.B."/>
            <person name="Chen Z."/>
            <person name="Dunbar C."/>
            <person name="Freedman E."/>
            <person name="Gearin G."/>
            <person name="Goldberg J."/>
            <person name="Griggs A."/>
            <person name="Gujja S."/>
            <person name="Heiman D."/>
            <person name="Howarth C."/>
            <person name="Larson L."/>
            <person name="Lui A."/>
            <person name="MacDonald P.J.P."/>
            <person name="Montmayeur A."/>
            <person name="Murphy C."/>
            <person name="Neiman D."/>
            <person name="Pearson M."/>
            <person name="Priest M."/>
            <person name="Roberts A."/>
            <person name="Saif S."/>
            <person name="Shea T."/>
            <person name="Shenoy N."/>
            <person name="Sisk P."/>
            <person name="Stolte C."/>
            <person name="Sykes S."/>
            <person name="Wortman J."/>
            <person name="Nusbaum C."/>
            <person name="Birren B."/>
        </authorList>
    </citation>
    <scope>NUCLEOTIDE SEQUENCE [LARGE SCALE GENOMIC DNA]</scope>
    <source>
        <strain evidence="2">HOxBLS</strain>
    </source>
</reference>
<dbReference type="GO" id="GO:0004519">
    <property type="term" value="F:endonuclease activity"/>
    <property type="evidence" value="ECO:0007669"/>
    <property type="project" value="UniProtKB-KW"/>
</dbReference>
<dbReference type="Gene3D" id="3.90.320.10">
    <property type="match status" value="1"/>
</dbReference>
<evidence type="ECO:0000259" key="1">
    <source>
        <dbReference type="Pfam" id="PF09588"/>
    </source>
</evidence>
<gene>
    <name evidence="2" type="ORF">OFAG_02261</name>
</gene>